<gene>
    <name evidence="1" type="ordered locus">Rxyl_2235</name>
</gene>
<dbReference type="AlphaFoldDB" id="Q1ATV5"/>
<dbReference type="EMBL" id="CP000386">
    <property type="protein sequence ID" value="ABG05173.1"/>
    <property type="molecule type" value="Genomic_DNA"/>
</dbReference>
<evidence type="ECO:0000313" key="1">
    <source>
        <dbReference type="EMBL" id="ABG05173.1"/>
    </source>
</evidence>
<sequence>MSLVGSAVSFVLFGSARARFSTRYSLTSARTPSSFWPVTRPMPESRCPRGRTRERVLGLLTSAFSAATKLVRETRVVWSISEVDASRRAFCHLKIAREEEKAPYPSPATLGRAT</sequence>
<accession>Q1ATV5</accession>
<organism evidence="1 2">
    <name type="scientific">Rubrobacter xylanophilus (strain DSM 9941 / JCM 11954 / NBRC 16129 / PRD-1)</name>
    <dbReference type="NCBI Taxonomy" id="266117"/>
    <lineage>
        <taxon>Bacteria</taxon>
        <taxon>Bacillati</taxon>
        <taxon>Actinomycetota</taxon>
        <taxon>Rubrobacteria</taxon>
        <taxon>Rubrobacterales</taxon>
        <taxon>Rubrobacteraceae</taxon>
        <taxon>Rubrobacter</taxon>
    </lineage>
</organism>
<name>Q1ATV5_RUBXD</name>
<dbReference type="Proteomes" id="UP000006637">
    <property type="component" value="Chromosome"/>
</dbReference>
<proteinExistence type="predicted"/>
<protein>
    <submittedName>
        <fullName evidence="1">Uncharacterized protein</fullName>
    </submittedName>
</protein>
<reference evidence="1 2" key="1">
    <citation type="submission" date="2006-06" db="EMBL/GenBank/DDBJ databases">
        <title>Complete sequence of Rubrobacter xylanophilus DSM 9941.</title>
        <authorList>
            <consortium name="US DOE Joint Genome Institute"/>
            <person name="Copeland A."/>
            <person name="Lucas S."/>
            <person name="Lapidus A."/>
            <person name="Barry K."/>
            <person name="Detter J.C."/>
            <person name="Glavina del Rio T."/>
            <person name="Hammon N."/>
            <person name="Israni S."/>
            <person name="Dalin E."/>
            <person name="Tice H."/>
            <person name="Pitluck S."/>
            <person name="Munk A.C."/>
            <person name="Brettin T."/>
            <person name="Bruce D."/>
            <person name="Han C."/>
            <person name="Tapia R."/>
            <person name="Gilna P."/>
            <person name="Schmutz J."/>
            <person name="Larimer F."/>
            <person name="Land M."/>
            <person name="Hauser L."/>
            <person name="Kyrpides N."/>
            <person name="Lykidis A."/>
            <person name="da Costa M.S."/>
            <person name="Rainey F.A."/>
            <person name="Empadinhas N."/>
            <person name="Jolivet E."/>
            <person name="Battista J.R."/>
            <person name="Richardson P."/>
        </authorList>
    </citation>
    <scope>NUCLEOTIDE SEQUENCE [LARGE SCALE GENOMIC DNA]</scope>
    <source>
        <strain evidence="2">DSM 9941 / NBRC 16129 / PRD-1</strain>
    </source>
</reference>
<dbReference type="HOGENOM" id="CLU_2119309_0_0_11"/>
<evidence type="ECO:0000313" key="2">
    <source>
        <dbReference type="Proteomes" id="UP000006637"/>
    </source>
</evidence>
<dbReference type="KEGG" id="rxy:Rxyl_2235"/>
<keyword evidence="2" id="KW-1185">Reference proteome</keyword>